<dbReference type="EMBL" id="CAJPIN010034308">
    <property type="protein sequence ID" value="CAG2064467.1"/>
    <property type="molecule type" value="Genomic_DNA"/>
</dbReference>
<evidence type="ECO:0008006" key="4">
    <source>
        <dbReference type="Google" id="ProtNLM"/>
    </source>
</evidence>
<feature type="non-terminal residue" evidence="2">
    <location>
        <position position="95"/>
    </location>
</feature>
<accession>A0ABN7PG54</accession>
<dbReference type="Proteomes" id="UP001153148">
    <property type="component" value="Unassembled WGS sequence"/>
</dbReference>
<evidence type="ECO:0000313" key="3">
    <source>
        <dbReference type="Proteomes" id="UP001153148"/>
    </source>
</evidence>
<gene>
    <name evidence="2" type="ORF">TPAB3V08_LOCUS11413</name>
</gene>
<organism evidence="2 3">
    <name type="scientific">Timema podura</name>
    <name type="common">Walking stick</name>
    <dbReference type="NCBI Taxonomy" id="61482"/>
    <lineage>
        <taxon>Eukaryota</taxon>
        <taxon>Metazoa</taxon>
        <taxon>Ecdysozoa</taxon>
        <taxon>Arthropoda</taxon>
        <taxon>Hexapoda</taxon>
        <taxon>Insecta</taxon>
        <taxon>Pterygota</taxon>
        <taxon>Neoptera</taxon>
        <taxon>Polyneoptera</taxon>
        <taxon>Phasmatodea</taxon>
        <taxon>Timematodea</taxon>
        <taxon>Timematoidea</taxon>
        <taxon>Timematidae</taxon>
        <taxon>Timema</taxon>
    </lineage>
</organism>
<sequence>LCASPPLLSSWRRLLTSEAVGYSSDMEACFSTRRSSVSRRRVCSDIRTYLCDRQAQDRERQHVRGEAQPLYRPSSRDPAEAQETDSLMGVGATGV</sequence>
<name>A0ABN7PG54_TIMPD</name>
<comment type="caution">
    <text evidence="2">The sequence shown here is derived from an EMBL/GenBank/DDBJ whole genome shotgun (WGS) entry which is preliminary data.</text>
</comment>
<evidence type="ECO:0000313" key="2">
    <source>
        <dbReference type="EMBL" id="CAG2064467.1"/>
    </source>
</evidence>
<reference evidence="2" key="1">
    <citation type="submission" date="2021-03" db="EMBL/GenBank/DDBJ databases">
        <authorList>
            <person name="Tran Van P."/>
        </authorList>
    </citation>
    <scope>NUCLEOTIDE SEQUENCE</scope>
</reference>
<evidence type="ECO:0000256" key="1">
    <source>
        <dbReference type="SAM" id="MobiDB-lite"/>
    </source>
</evidence>
<feature type="non-terminal residue" evidence="2">
    <location>
        <position position="1"/>
    </location>
</feature>
<keyword evidence="3" id="KW-1185">Reference proteome</keyword>
<feature type="region of interest" description="Disordered" evidence="1">
    <location>
        <begin position="57"/>
        <end position="95"/>
    </location>
</feature>
<proteinExistence type="predicted"/>
<protein>
    <recommendedName>
        <fullName evidence="4">MHC class I antigen</fullName>
    </recommendedName>
</protein>